<protein>
    <recommendedName>
        <fullName evidence="4">DUF599 domain-containing protein</fullName>
    </recommendedName>
</protein>
<feature type="transmembrane region" description="Helical" evidence="1">
    <location>
        <begin position="170"/>
        <end position="189"/>
    </location>
</feature>
<keyword evidence="1" id="KW-1133">Transmembrane helix</keyword>
<proteinExistence type="predicted"/>
<sequence>MLNLSEFSILDIVALALFFVVWIGHFYIVNHSRFRHHTITAAMVTMRERWMLNMVKRDRSPFDALIQNGLQQGVLFFGSTSVLLIGGLVAGLGAGDQAVAVLKELPLSTTRSSFQWEIKILLMIFIFVFAFFKFAWSYRLYNYILIMIGAAPHQDEEEEVLKQYAKKLSLLHALAAMHFTTGLNSYFFALSAFTWFLNAWLFIVSTLWVALVLYRRAFRSNFLVIFKTKVHPLSPD</sequence>
<dbReference type="PANTHER" id="PTHR31881">
    <property type="match status" value="1"/>
</dbReference>
<keyword evidence="1" id="KW-0812">Transmembrane</keyword>
<feature type="transmembrane region" description="Helical" evidence="1">
    <location>
        <begin position="74"/>
        <end position="94"/>
    </location>
</feature>
<feature type="transmembrane region" description="Helical" evidence="1">
    <location>
        <begin position="12"/>
        <end position="29"/>
    </location>
</feature>
<reference evidence="2 3" key="1">
    <citation type="submission" date="2016-12" db="EMBL/GenBank/DDBJ databases">
        <authorList>
            <person name="Song W.-J."/>
            <person name="Kurnit D.M."/>
        </authorList>
    </citation>
    <scope>NUCLEOTIDE SEQUENCE [LARGE SCALE GENOMIC DNA]</scope>
    <source>
        <strain evidence="2 3">IMCC3135</strain>
    </source>
</reference>
<accession>A0A2Z2P4X3</accession>
<feature type="transmembrane region" description="Helical" evidence="1">
    <location>
        <begin position="195"/>
        <end position="214"/>
    </location>
</feature>
<dbReference type="KEGG" id="gai:IMCC3135_32375"/>
<evidence type="ECO:0000256" key="1">
    <source>
        <dbReference type="SAM" id="Phobius"/>
    </source>
</evidence>
<keyword evidence="1" id="KW-0472">Membrane</keyword>
<keyword evidence="3" id="KW-1185">Reference proteome</keyword>
<name>A0A2Z2P4X3_9GAMM</name>
<dbReference type="Pfam" id="PF04654">
    <property type="entry name" value="DUF599"/>
    <property type="match status" value="1"/>
</dbReference>
<evidence type="ECO:0000313" key="2">
    <source>
        <dbReference type="EMBL" id="ASJ76520.1"/>
    </source>
</evidence>
<dbReference type="RefSeq" id="WP_088921285.1">
    <property type="nucleotide sequence ID" value="NZ_CP018632.1"/>
</dbReference>
<dbReference type="InterPro" id="IPR006747">
    <property type="entry name" value="DUF599"/>
</dbReference>
<evidence type="ECO:0008006" key="4">
    <source>
        <dbReference type="Google" id="ProtNLM"/>
    </source>
</evidence>
<dbReference type="EMBL" id="CP018632">
    <property type="protein sequence ID" value="ASJ76520.1"/>
    <property type="molecule type" value="Genomic_DNA"/>
</dbReference>
<dbReference type="Proteomes" id="UP000250079">
    <property type="component" value="Chromosome"/>
</dbReference>
<organism evidence="2 3">
    <name type="scientific">Granulosicoccus antarcticus IMCC3135</name>
    <dbReference type="NCBI Taxonomy" id="1192854"/>
    <lineage>
        <taxon>Bacteria</taxon>
        <taxon>Pseudomonadati</taxon>
        <taxon>Pseudomonadota</taxon>
        <taxon>Gammaproteobacteria</taxon>
        <taxon>Chromatiales</taxon>
        <taxon>Granulosicoccaceae</taxon>
        <taxon>Granulosicoccus</taxon>
    </lineage>
</organism>
<dbReference type="OrthoDB" id="8524743at2"/>
<gene>
    <name evidence="2" type="ORF">IMCC3135_32375</name>
</gene>
<dbReference type="AlphaFoldDB" id="A0A2Z2P4X3"/>
<feature type="transmembrane region" description="Helical" evidence="1">
    <location>
        <begin position="114"/>
        <end position="136"/>
    </location>
</feature>
<evidence type="ECO:0000313" key="3">
    <source>
        <dbReference type="Proteomes" id="UP000250079"/>
    </source>
</evidence>
<dbReference type="PANTHER" id="PTHR31881:SF6">
    <property type="entry name" value="OS09G0494600 PROTEIN"/>
    <property type="match status" value="1"/>
</dbReference>